<dbReference type="Proteomes" id="UP000094570">
    <property type="component" value="Unassembled WGS sequence"/>
</dbReference>
<dbReference type="AlphaFoldDB" id="A0A1E3G153"/>
<dbReference type="PANTHER" id="PTHR35813:SF1">
    <property type="entry name" value="INNER MEMBRANE PROTEIN YBAN"/>
    <property type="match status" value="1"/>
</dbReference>
<evidence type="ECO:0000313" key="2">
    <source>
        <dbReference type="EMBL" id="ODN29981.1"/>
    </source>
</evidence>
<feature type="transmembrane region" description="Helical" evidence="1">
    <location>
        <begin position="20"/>
        <end position="41"/>
    </location>
</feature>
<feature type="transmembrane region" description="Helical" evidence="1">
    <location>
        <begin position="91"/>
        <end position="109"/>
    </location>
</feature>
<keyword evidence="1" id="KW-1133">Transmembrane helix</keyword>
<dbReference type="Pfam" id="PF04304">
    <property type="entry name" value="DUF454"/>
    <property type="match status" value="1"/>
</dbReference>
<evidence type="ECO:0000256" key="1">
    <source>
        <dbReference type="SAM" id="Phobius"/>
    </source>
</evidence>
<keyword evidence="1" id="KW-0472">Membrane</keyword>
<dbReference type="EMBL" id="LWAF01000013">
    <property type="protein sequence ID" value="ODN29981.1"/>
    <property type="molecule type" value="Genomic_DNA"/>
</dbReference>
<accession>A0A1E3G153</accession>
<keyword evidence="1" id="KW-0812">Transmembrane</keyword>
<dbReference type="OrthoDB" id="9813800at2"/>
<feature type="transmembrane region" description="Helical" evidence="1">
    <location>
        <begin position="61"/>
        <end position="79"/>
    </location>
</feature>
<name>A0A1E3G153_9BACT</name>
<evidence type="ECO:0000313" key="3">
    <source>
        <dbReference type="Proteomes" id="UP000094570"/>
    </source>
</evidence>
<sequence>MSVQRGGTLLSFNNFVRRTLYFLIGFVSLVFGIIGIFVPILPTTPFLLLSAWCFLRSSKKFYNWLLNHKVLGFYVKNYLVHRGTTRKAKIYTLVFLWLVILISTVFFVQTLWLRTLLLVIACLVSIHVVTLRDIEK</sequence>
<dbReference type="PANTHER" id="PTHR35813">
    <property type="entry name" value="INNER MEMBRANE PROTEIN YBAN"/>
    <property type="match status" value="1"/>
</dbReference>
<dbReference type="RefSeq" id="WP_069293626.1">
    <property type="nucleotide sequence ID" value="NZ_CP140110.1"/>
</dbReference>
<proteinExistence type="predicted"/>
<keyword evidence="3" id="KW-1185">Reference proteome</keyword>
<reference evidence="3" key="1">
    <citation type="submission" date="2016-04" db="EMBL/GenBank/DDBJ databases">
        <title>The genome sequence project of a novel Fervidobacterium isolate from a hot spring in Thailand.</title>
        <authorList>
            <person name="Gonzalez J.M."/>
            <person name="Cuecas A."/>
            <person name="Kanoksilapatham W."/>
        </authorList>
    </citation>
    <scope>NUCLEOTIDE SEQUENCE [LARGE SCALE GENOMIC DNA]</scope>
    <source>
        <strain evidence="3">FC2004</strain>
    </source>
</reference>
<evidence type="ECO:0008006" key="4">
    <source>
        <dbReference type="Google" id="ProtNLM"/>
    </source>
</evidence>
<protein>
    <recommendedName>
        <fullName evidence="4">DUF454 domain-containing protein</fullName>
    </recommendedName>
</protein>
<dbReference type="InterPro" id="IPR007401">
    <property type="entry name" value="DUF454"/>
</dbReference>
<dbReference type="PIRSF" id="PIRSF016789">
    <property type="entry name" value="DUF454"/>
    <property type="match status" value="1"/>
</dbReference>
<feature type="transmembrane region" description="Helical" evidence="1">
    <location>
        <begin position="115"/>
        <end position="134"/>
    </location>
</feature>
<organism evidence="2 3">
    <name type="scientific">Fervidobacterium thailandense</name>
    <dbReference type="NCBI Taxonomy" id="1008305"/>
    <lineage>
        <taxon>Bacteria</taxon>
        <taxon>Thermotogati</taxon>
        <taxon>Thermotogota</taxon>
        <taxon>Thermotogae</taxon>
        <taxon>Thermotogales</taxon>
        <taxon>Fervidobacteriaceae</taxon>
        <taxon>Fervidobacterium</taxon>
    </lineage>
</organism>
<comment type="caution">
    <text evidence="2">The sequence shown here is derived from an EMBL/GenBank/DDBJ whole genome shotgun (WGS) entry which is preliminary data.</text>
</comment>
<gene>
    <name evidence="2" type="ORF">A4H02_07850</name>
</gene>
<dbReference type="GO" id="GO:0005886">
    <property type="term" value="C:plasma membrane"/>
    <property type="evidence" value="ECO:0007669"/>
    <property type="project" value="TreeGrafter"/>
</dbReference>